<dbReference type="AlphaFoldDB" id="A0A1I9G404"/>
<proteinExistence type="predicted"/>
<accession>A0A1I9G404</accession>
<organism evidence="1">
    <name type="scientific">Brugia malayi</name>
    <name type="common">Filarial nematode worm</name>
    <dbReference type="NCBI Taxonomy" id="6279"/>
    <lineage>
        <taxon>Eukaryota</taxon>
        <taxon>Metazoa</taxon>
        <taxon>Ecdysozoa</taxon>
        <taxon>Nematoda</taxon>
        <taxon>Chromadorea</taxon>
        <taxon>Rhabditida</taxon>
        <taxon>Spirurina</taxon>
        <taxon>Spiruromorpha</taxon>
        <taxon>Filarioidea</taxon>
        <taxon>Onchocercidae</taxon>
        <taxon>Brugia</taxon>
    </lineage>
</organism>
<sequence>MEMSGTSILLGSTKSMDTNKIISKGKNIHVKPWVDAKLNLGKI</sequence>
<gene>
    <name evidence="1" type="primary">Bm595</name>
    <name evidence="1" type="ORF">BM_Bm595</name>
</gene>
<protein>
    <submittedName>
        <fullName evidence="1">Bm595</fullName>
    </submittedName>
</protein>
<reference evidence="1" key="1">
    <citation type="journal article" date="2007" name="Science">
        <title>Draft genome of the filarial nematode parasite Brugia malayi.</title>
        <authorList>
            <person name="Ghedin E."/>
            <person name="Wang S."/>
            <person name="Spiro D."/>
            <person name="Caler E."/>
            <person name="Zhao Q."/>
            <person name="Crabtree J."/>
            <person name="Allen J.E."/>
            <person name="Delcher A.L."/>
            <person name="Guiliano D.B."/>
            <person name="Miranda-Saavedra D."/>
            <person name="Angiuoli S.V."/>
            <person name="Creasy T."/>
            <person name="Amedeo P."/>
            <person name="Haas B."/>
            <person name="El-Sayed N.M."/>
            <person name="Wortman J.R."/>
            <person name="Feldblyum T."/>
            <person name="Tallon L."/>
            <person name="Schatz M."/>
            <person name="Shumway M."/>
            <person name="Koo H."/>
            <person name="Salzberg S.L."/>
            <person name="Schobel S."/>
            <person name="Pertea M."/>
            <person name="Pop M."/>
            <person name="White O."/>
            <person name="Barton G.J."/>
            <person name="Carlow C.K."/>
            <person name="Crawford M.J."/>
            <person name="Daub J."/>
            <person name="Dimmic M.W."/>
            <person name="Estes C.F."/>
            <person name="Foster J.M."/>
            <person name="Ganatra M."/>
            <person name="Gregory W.F."/>
            <person name="Johnson N.M."/>
            <person name="Jin J."/>
            <person name="Komuniecki R."/>
            <person name="Korf I."/>
            <person name="Kumar S."/>
            <person name="Laney S."/>
            <person name="Li B.W."/>
            <person name="Li W."/>
            <person name="Lindblom T.H."/>
            <person name="Lustigman S."/>
            <person name="Ma D."/>
            <person name="Maina C.V."/>
            <person name="Martin D.M."/>
            <person name="McCarter J.P."/>
            <person name="McReynolds L."/>
            <person name="Mitreva M."/>
            <person name="Nutman T.B."/>
            <person name="Parkinson J."/>
            <person name="Peregrin-Alvarez J.M."/>
            <person name="Poole C."/>
            <person name="Ren Q."/>
            <person name="Saunders L."/>
            <person name="Sluder A.E."/>
            <person name="Smith K."/>
            <person name="Stanke M."/>
            <person name="Unnasch T.R."/>
            <person name="Ware J."/>
            <person name="Wei A.D."/>
            <person name="Weil G."/>
            <person name="Williams D.J."/>
            <person name="Zhang Y."/>
            <person name="Williams S.A."/>
            <person name="Fraser-Liggett C."/>
            <person name="Slatko B."/>
            <person name="Blaxter M.L."/>
            <person name="Scott A.L."/>
        </authorList>
    </citation>
    <scope>NUCLEOTIDE SEQUENCE</scope>
    <source>
        <strain evidence="1">FR3</strain>
    </source>
</reference>
<name>A0A1I9G404_BRUMA</name>
<evidence type="ECO:0000313" key="1">
    <source>
        <dbReference type="EMBL" id="CDP98880.1"/>
    </source>
</evidence>
<dbReference type="EMBL" id="LN857000">
    <property type="protein sequence ID" value="CDP98880.1"/>
    <property type="molecule type" value="Genomic_DNA"/>
</dbReference>
<reference evidence="1" key="2">
    <citation type="submission" date="2012-12" db="EMBL/GenBank/DDBJ databases">
        <authorList>
            <consortium name="WormBase Consortium"/>
            <person name="Ghedin E."/>
            <person name="Paulini M."/>
        </authorList>
    </citation>
    <scope>NUCLEOTIDE SEQUENCE</scope>
    <source>
        <strain evidence="1">FR3</strain>
    </source>
</reference>